<name>A0A9D4HB35_DREPO</name>
<dbReference type="EMBL" id="JAIWYP010000004">
    <property type="protein sequence ID" value="KAH3831760.1"/>
    <property type="molecule type" value="Genomic_DNA"/>
</dbReference>
<dbReference type="AlphaFoldDB" id="A0A9D4HB35"/>
<proteinExistence type="predicted"/>
<protein>
    <submittedName>
        <fullName evidence="1">Uncharacterized protein</fullName>
    </submittedName>
</protein>
<comment type="caution">
    <text evidence="1">The sequence shown here is derived from an EMBL/GenBank/DDBJ whole genome shotgun (WGS) entry which is preliminary data.</text>
</comment>
<organism evidence="1 2">
    <name type="scientific">Dreissena polymorpha</name>
    <name type="common">Zebra mussel</name>
    <name type="synonym">Mytilus polymorpha</name>
    <dbReference type="NCBI Taxonomy" id="45954"/>
    <lineage>
        <taxon>Eukaryota</taxon>
        <taxon>Metazoa</taxon>
        <taxon>Spiralia</taxon>
        <taxon>Lophotrochozoa</taxon>
        <taxon>Mollusca</taxon>
        <taxon>Bivalvia</taxon>
        <taxon>Autobranchia</taxon>
        <taxon>Heteroconchia</taxon>
        <taxon>Euheterodonta</taxon>
        <taxon>Imparidentia</taxon>
        <taxon>Neoheterodontei</taxon>
        <taxon>Myida</taxon>
        <taxon>Dreissenoidea</taxon>
        <taxon>Dreissenidae</taxon>
        <taxon>Dreissena</taxon>
    </lineage>
</organism>
<dbReference type="Proteomes" id="UP000828390">
    <property type="component" value="Unassembled WGS sequence"/>
</dbReference>
<reference evidence="1" key="2">
    <citation type="submission" date="2020-11" db="EMBL/GenBank/DDBJ databases">
        <authorList>
            <person name="McCartney M.A."/>
            <person name="Auch B."/>
            <person name="Kono T."/>
            <person name="Mallez S."/>
            <person name="Becker A."/>
            <person name="Gohl D.M."/>
            <person name="Silverstein K.A.T."/>
            <person name="Koren S."/>
            <person name="Bechman K.B."/>
            <person name="Herman A."/>
            <person name="Abrahante J.E."/>
            <person name="Garbe J."/>
        </authorList>
    </citation>
    <scope>NUCLEOTIDE SEQUENCE</scope>
    <source>
        <strain evidence="1">Duluth1</strain>
        <tissue evidence="1">Whole animal</tissue>
    </source>
</reference>
<evidence type="ECO:0000313" key="2">
    <source>
        <dbReference type="Proteomes" id="UP000828390"/>
    </source>
</evidence>
<evidence type="ECO:0000313" key="1">
    <source>
        <dbReference type="EMBL" id="KAH3831760.1"/>
    </source>
</evidence>
<accession>A0A9D4HB35</accession>
<keyword evidence="2" id="KW-1185">Reference proteome</keyword>
<reference evidence="1" key="1">
    <citation type="journal article" date="2019" name="bioRxiv">
        <title>The Genome of the Zebra Mussel, Dreissena polymorpha: A Resource for Invasive Species Research.</title>
        <authorList>
            <person name="McCartney M.A."/>
            <person name="Auch B."/>
            <person name="Kono T."/>
            <person name="Mallez S."/>
            <person name="Zhang Y."/>
            <person name="Obille A."/>
            <person name="Becker A."/>
            <person name="Abrahante J.E."/>
            <person name="Garbe J."/>
            <person name="Badalamenti J.P."/>
            <person name="Herman A."/>
            <person name="Mangelson H."/>
            <person name="Liachko I."/>
            <person name="Sullivan S."/>
            <person name="Sone E.D."/>
            <person name="Koren S."/>
            <person name="Silverstein K.A.T."/>
            <person name="Beckman K.B."/>
            <person name="Gohl D.M."/>
        </authorList>
    </citation>
    <scope>NUCLEOTIDE SEQUENCE</scope>
    <source>
        <strain evidence="1">Duluth1</strain>
        <tissue evidence="1">Whole animal</tissue>
    </source>
</reference>
<gene>
    <name evidence="1" type="ORF">DPMN_105030</name>
</gene>
<sequence length="199" mass="22366">MSGKEIENVEDKHRKGNYTCKFCCKTNNKCNTKIQLIIPSIDTSTVNGARSILNEENDTKMSSCYVCGDELTHNVQTCEPCNALCHEHRVETSEDQLTCYCVTCASLTEQVTRPNNSGLTLQDREVRQNQNENIAVAVLQPTSIEPHTIHHTTADSTSQAITENKISEDDGKLKYLKSKNLESELKTKDKELIESNKKK</sequence>